<dbReference type="InterPro" id="IPR008181">
    <property type="entry name" value="dUTPase"/>
</dbReference>
<dbReference type="EC" id="3.6.1.23" evidence="2"/>
<evidence type="ECO:0000256" key="4">
    <source>
        <dbReference type="ARBA" id="ARBA00023080"/>
    </source>
</evidence>
<evidence type="ECO:0000256" key="1">
    <source>
        <dbReference type="ARBA" id="ARBA00006581"/>
    </source>
</evidence>
<name>A0A8S5SCZ5_9CAUD</name>
<dbReference type="GO" id="GO:0000287">
    <property type="term" value="F:magnesium ion binding"/>
    <property type="evidence" value="ECO:0007669"/>
    <property type="project" value="InterPro"/>
</dbReference>
<dbReference type="GO" id="GO:0006226">
    <property type="term" value="P:dUMP biosynthetic process"/>
    <property type="evidence" value="ECO:0007669"/>
    <property type="project" value="InterPro"/>
</dbReference>
<dbReference type="SUPFAM" id="SSF51283">
    <property type="entry name" value="dUTPase-like"/>
    <property type="match status" value="1"/>
</dbReference>
<dbReference type="Pfam" id="PF00692">
    <property type="entry name" value="dUTPase"/>
    <property type="match status" value="1"/>
</dbReference>
<dbReference type="InterPro" id="IPR033704">
    <property type="entry name" value="dUTPase_trimeric"/>
</dbReference>
<dbReference type="CDD" id="cd07557">
    <property type="entry name" value="trimeric_dUTPase"/>
    <property type="match status" value="1"/>
</dbReference>
<evidence type="ECO:0000256" key="3">
    <source>
        <dbReference type="ARBA" id="ARBA00022801"/>
    </source>
</evidence>
<dbReference type="InterPro" id="IPR029054">
    <property type="entry name" value="dUTPase-like"/>
</dbReference>
<evidence type="ECO:0000259" key="5">
    <source>
        <dbReference type="Pfam" id="PF00692"/>
    </source>
</evidence>
<keyword evidence="3" id="KW-0378">Hydrolase</keyword>
<comment type="similarity">
    <text evidence="1">Belongs to the dUTPase family.</text>
</comment>
<dbReference type="InterPro" id="IPR036157">
    <property type="entry name" value="dUTPase-like_sf"/>
</dbReference>
<dbReference type="Gene3D" id="2.70.40.10">
    <property type="match status" value="1"/>
</dbReference>
<dbReference type="EMBL" id="BK032577">
    <property type="protein sequence ID" value="DAF48908.1"/>
    <property type="molecule type" value="Genomic_DNA"/>
</dbReference>
<feature type="domain" description="dUTPase-like" evidence="5">
    <location>
        <begin position="19"/>
        <end position="155"/>
    </location>
</feature>
<reference evidence="6" key="1">
    <citation type="journal article" date="2021" name="Proc. Natl. Acad. Sci. U.S.A.">
        <title>A Catalog of Tens of Thousands of Viruses from Human Metagenomes Reveals Hidden Associations with Chronic Diseases.</title>
        <authorList>
            <person name="Tisza M.J."/>
            <person name="Buck C.B."/>
        </authorList>
    </citation>
    <scope>NUCLEOTIDE SEQUENCE</scope>
    <source>
        <strain evidence="6">Ctnpt50</strain>
    </source>
</reference>
<accession>A0A8S5SCZ5</accession>
<evidence type="ECO:0000313" key="6">
    <source>
        <dbReference type="EMBL" id="DAF48908.1"/>
    </source>
</evidence>
<dbReference type="PANTHER" id="PTHR11241">
    <property type="entry name" value="DEOXYURIDINE 5'-TRIPHOSPHATE NUCLEOTIDOHYDROLASE"/>
    <property type="match status" value="1"/>
</dbReference>
<evidence type="ECO:0000256" key="2">
    <source>
        <dbReference type="ARBA" id="ARBA00012379"/>
    </source>
</evidence>
<organism evidence="6">
    <name type="scientific">Siphoviridae sp. ctnpt50</name>
    <dbReference type="NCBI Taxonomy" id="2827941"/>
    <lineage>
        <taxon>Viruses</taxon>
        <taxon>Duplodnaviria</taxon>
        <taxon>Heunggongvirae</taxon>
        <taxon>Uroviricota</taxon>
        <taxon>Caudoviricetes</taxon>
    </lineage>
</organism>
<protein>
    <recommendedName>
        <fullName evidence="2">dUTP diphosphatase</fullName>
        <ecNumber evidence="2">3.6.1.23</ecNumber>
    </recommendedName>
</protein>
<sequence length="156" mass="17623">MRKFEEVRDEFKVFPDVETKLPERSDSRSAGYDLHSKEDYVLQPGESHTFWTDVCATMFFDNVLMVYARSGLGCKKGVVPRNCTGIVDASYYGNSTNFGNIGVCLVNNGDEPFEVKIGDRISQCVFLRYLVTDDDRFLSQKTDRVERTGGFGSTGR</sequence>
<keyword evidence="4" id="KW-0546">Nucleotide metabolism</keyword>
<proteinExistence type="inferred from homology"/>
<dbReference type="GO" id="GO:0004170">
    <property type="term" value="F:dUTP diphosphatase activity"/>
    <property type="evidence" value="ECO:0007669"/>
    <property type="project" value="UniProtKB-EC"/>
</dbReference>
<dbReference type="GO" id="GO:0046081">
    <property type="term" value="P:dUTP catabolic process"/>
    <property type="evidence" value="ECO:0007669"/>
    <property type="project" value="InterPro"/>
</dbReference>
<dbReference type="PANTHER" id="PTHR11241:SF0">
    <property type="entry name" value="DEOXYURIDINE 5'-TRIPHOSPHATE NUCLEOTIDOHYDROLASE"/>
    <property type="match status" value="1"/>
</dbReference>